<protein>
    <submittedName>
        <fullName evidence="3">Bro-j</fullName>
    </submittedName>
</protein>
<dbReference type="Pfam" id="PF12299">
    <property type="entry name" value="DUF3627"/>
    <property type="match status" value="1"/>
</dbReference>
<accession>Q0IKW5</accession>
<dbReference type="RefSeq" id="YP_758451.1">
    <property type="nucleotide sequence ID" value="NC_008348.1"/>
</dbReference>
<dbReference type="GeneID" id="5176359"/>
<proteinExistence type="predicted"/>
<evidence type="ECO:0000256" key="1">
    <source>
        <dbReference type="SAM" id="Coils"/>
    </source>
</evidence>
<evidence type="ECO:0000259" key="2">
    <source>
        <dbReference type="PROSITE" id="PS51750"/>
    </source>
</evidence>
<dbReference type="Pfam" id="PF02498">
    <property type="entry name" value="Bro-N"/>
    <property type="match status" value="1"/>
</dbReference>
<reference evidence="3 4" key="1">
    <citation type="journal article" date="2007" name="Virus Genes">
        <title>Genome sequence of Leucania seperata nucleopolyhedrovirus.</title>
        <authorList>
            <person name="Xiao H."/>
            <person name="Qi Y."/>
        </authorList>
    </citation>
    <scope>NUCLEOTIDE SEQUENCE [LARGE SCALE GENOMIC DNA]</scope>
    <source>
        <strain evidence="3 4">AH1</strain>
    </source>
</reference>
<dbReference type="Proteomes" id="UP000201737">
    <property type="component" value="Segment"/>
</dbReference>
<dbReference type="EMBL" id="AY394490">
    <property type="protein sequence ID" value="AAR28918.1"/>
    <property type="molecule type" value="Genomic_DNA"/>
</dbReference>
<dbReference type="PANTHER" id="PTHR36180:SF2">
    <property type="entry name" value="BRO FAMILY PROTEIN"/>
    <property type="match status" value="1"/>
</dbReference>
<keyword evidence="1" id="KW-0175">Coiled coil</keyword>
<feature type="coiled-coil region" evidence="1">
    <location>
        <begin position="174"/>
        <end position="229"/>
    </location>
</feature>
<dbReference type="KEGG" id="vg:5176359"/>
<dbReference type="InterPro" id="IPR022549">
    <property type="entry name" value="DUF3627"/>
</dbReference>
<dbReference type="PROSITE" id="PS51750">
    <property type="entry name" value="BRO_N"/>
    <property type="match status" value="1"/>
</dbReference>
<dbReference type="InterPro" id="IPR003497">
    <property type="entry name" value="BRO_N_domain"/>
</dbReference>
<reference evidence="3 4" key="2">
    <citation type="journal article" date="2007" name="Virus Res.">
        <title>P13 of Leucania separata multiple nuclear polyhedrosis virus affected the polyhedra and budded virions yields of AcMNPV.</title>
        <authorList>
            <person name="Du E.Q."/>
            <person name="Yan F."/>
            <person name="Jin W.X."/>
            <person name="Lu N."/>
            <person name="Xiao H.Z."/>
            <person name="Lu S.Y."/>
            <person name="Qi Y.P."/>
        </authorList>
    </citation>
    <scope>NUCLEOTIDE SEQUENCE [LARGE SCALE GENOMIC DNA]</scope>
    <source>
        <strain evidence="3 4">AH1</strain>
    </source>
</reference>
<feature type="domain" description="Bro-N" evidence="2">
    <location>
        <begin position="1"/>
        <end position="118"/>
    </location>
</feature>
<name>Q0IKW5_NPVLS</name>
<sequence length="344" mass="39116">MAVTTVQFANNNLEVVSIMDEEGQLWMLANPFARILEYSRANDAVRQHVSEFNHKNFEEIKSRRFIVTSMTSSSVQAKSKFINRAGLFELIQASRMPKAQEFKNWINSDLLPKLCQDGSYNMATDAPIEIVEGMNAVHVVTNEGAEAPWMKYLHELRDAVVQKDKIIEAVSYENKELSLSLRTSNEKLQDANDKLMYFASALVESNNGLMKANERIENLANRMADIAQDVVAKPSDPQLLHSLAVCAMGGDQYVFLRPQKRSLKRSLDRLSVDDSQILFKKDYVPNSMNVLNKVKENLPRDKFKARHNKITLMEDLTKEDLMEAINSSLTERQVQIIANKAKQS</sequence>
<keyword evidence="4" id="KW-1185">Reference proteome</keyword>
<dbReference type="OrthoDB" id="8240at10239"/>
<evidence type="ECO:0000313" key="4">
    <source>
        <dbReference type="Proteomes" id="UP000201737"/>
    </source>
</evidence>
<evidence type="ECO:0000313" key="3">
    <source>
        <dbReference type="EMBL" id="AAR28918.1"/>
    </source>
</evidence>
<dbReference type="SMART" id="SM01040">
    <property type="entry name" value="Bro-N"/>
    <property type="match status" value="1"/>
</dbReference>
<organism evidence="3 4">
    <name type="scientific">Leucania separata nucleopolyhedrovirus</name>
    <name type="common">LsNPV</name>
    <dbReference type="NCBI Taxonomy" id="1307956"/>
    <lineage>
        <taxon>Viruses</taxon>
        <taxon>Viruses incertae sedis</taxon>
        <taxon>Naldaviricetes</taxon>
        <taxon>Lefavirales</taxon>
        <taxon>Baculoviridae</taxon>
        <taxon>Alphabaculovirus</taxon>
        <taxon>Alphabaculovirus leseparatae</taxon>
    </lineage>
</organism>
<dbReference type="PANTHER" id="PTHR36180">
    <property type="entry name" value="DNA-BINDING PROTEIN-RELATED-RELATED"/>
    <property type="match status" value="1"/>
</dbReference>
<organismHost>
    <name type="scientific">Lepidoptera</name>
    <name type="common">moths &amp; butterflies</name>
    <dbReference type="NCBI Taxonomy" id="7088"/>
</organismHost>